<accession>A0AAE9ZTT3</accession>
<organism evidence="4 5">
    <name type="scientific">Synoicihabitans lomoniglobus</name>
    <dbReference type="NCBI Taxonomy" id="2909285"/>
    <lineage>
        <taxon>Bacteria</taxon>
        <taxon>Pseudomonadati</taxon>
        <taxon>Verrucomicrobiota</taxon>
        <taxon>Opitutia</taxon>
        <taxon>Opitutales</taxon>
        <taxon>Opitutaceae</taxon>
        <taxon>Synoicihabitans</taxon>
    </lineage>
</organism>
<dbReference type="SUPFAM" id="SSF48452">
    <property type="entry name" value="TPR-like"/>
    <property type="match status" value="2"/>
</dbReference>
<dbReference type="Gene3D" id="1.25.40.10">
    <property type="entry name" value="Tetratricopeptide repeat domain"/>
    <property type="match status" value="2"/>
</dbReference>
<keyword evidence="1" id="KW-0677">Repeat</keyword>
<evidence type="ECO:0000313" key="5">
    <source>
        <dbReference type="Proteomes" id="UP001218638"/>
    </source>
</evidence>
<dbReference type="PANTHER" id="PTHR45586">
    <property type="entry name" value="TPR REPEAT-CONTAINING PROTEIN PA4667"/>
    <property type="match status" value="1"/>
</dbReference>
<evidence type="ECO:0000256" key="1">
    <source>
        <dbReference type="ARBA" id="ARBA00022737"/>
    </source>
</evidence>
<proteinExistence type="predicted"/>
<dbReference type="InterPro" id="IPR011990">
    <property type="entry name" value="TPR-like_helical_dom_sf"/>
</dbReference>
<protein>
    <submittedName>
        <fullName evidence="4">Tetratricopeptide repeat protein</fullName>
    </submittedName>
</protein>
<dbReference type="EMBL" id="CP119075">
    <property type="protein sequence ID" value="WED63972.1"/>
    <property type="molecule type" value="Genomic_DNA"/>
</dbReference>
<reference evidence="4" key="1">
    <citation type="submission" date="2023-03" db="EMBL/GenBank/DDBJ databases">
        <title>Lomoglobus Profundus gen. nov., sp. nov., a novel member of the phylum Verrucomicrobia, isolated from deep-marine sediment of South China Sea.</title>
        <authorList>
            <person name="Ahmad T."/>
            <person name="Ishaq S.E."/>
            <person name="Wang F."/>
        </authorList>
    </citation>
    <scope>NUCLEOTIDE SEQUENCE</scope>
    <source>
        <strain evidence="4">LMO-M01</strain>
    </source>
</reference>
<sequence>MQKFLSNGIWINSWLMLAVAIGVSGARLPAERIVLADPGVDGPVAEQVRHWQEKIRGGQRDRTQSFERLGWAFVNLGRLRSDAGFFKLAELSADAMDAQGEATPGADLLRGHAWLQQHRFADAENLARRLVADRGAPKDYALLADATMEQGKLAESVAACQELVNRQPGLEASVRIAQLRWLHGDLPGAIQAMAMANRVGGNLPVETTAWTQVRLGHFQLLAGEIDQAQRWADQVLDTHPDYAAAWLLRGQVELATGNTEGAVVALDRAAALNPLPGYVWWQAEALRVASQLDRATEIEATMAKHGAAADPRTLALFLATRRSGTDRAVTLATAELHERADAYTYDALAWSQWSAGNIEAAADSIERALATGLSDGRVWLHAGVIAAANGAPDQAATYLARANDFATGLMPSERALLAAATSATN</sequence>
<evidence type="ECO:0000256" key="3">
    <source>
        <dbReference type="PROSITE-ProRule" id="PRU00339"/>
    </source>
</evidence>
<dbReference type="SMART" id="SM00028">
    <property type="entry name" value="TPR"/>
    <property type="match status" value="4"/>
</dbReference>
<evidence type="ECO:0000313" key="4">
    <source>
        <dbReference type="EMBL" id="WED63972.1"/>
    </source>
</evidence>
<dbReference type="PANTHER" id="PTHR45586:SF1">
    <property type="entry name" value="LIPOPOLYSACCHARIDE ASSEMBLY PROTEIN B"/>
    <property type="match status" value="1"/>
</dbReference>
<dbReference type="Pfam" id="PF13432">
    <property type="entry name" value="TPR_16"/>
    <property type="match status" value="3"/>
</dbReference>
<feature type="repeat" description="TPR" evidence="3">
    <location>
        <begin position="243"/>
        <end position="276"/>
    </location>
</feature>
<dbReference type="AlphaFoldDB" id="A0AAE9ZTT3"/>
<keyword evidence="5" id="KW-1185">Reference proteome</keyword>
<dbReference type="InterPro" id="IPR019734">
    <property type="entry name" value="TPR_rpt"/>
</dbReference>
<dbReference type="KEGG" id="slom:PXH66_16665"/>
<keyword evidence="2 3" id="KW-0802">TPR repeat</keyword>
<evidence type="ECO:0000256" key="2">
    <source>
        <dbReference type="ARBA" id="ARBA00022803"/>
    </source>
</evidence>
<dbReference type="PROSITE" id="PS50005">
    <property type="entry name" value="TPR"/>
    <property type="match status" value="1"/>
</dbReference>
<dbReference type="InterPro" id="IPR051012">
    <property type="entry name" value="CellSynth/LPSAsmb/PSIAsmb"/>
</dbReference>
<dbReference type="RefSeq" id="WP_330930677.1">
    <property type="nucleotide sequence ID" value="NZ_CP119075.1"/>
</dbReference>
<name>A0AAE9ZTT3_9BACT</name>
<dbReference type="Proteomes" id="UP001218638">
    <property type="component" value="Chromosome"/>
</dbReference>
<gene>
    <name evidence="4" type="ORF">PXH66_16665</name>
</gene>